<evidence type="ECO:0008006" key="4">
    <source>
        <dbReference type="Google" id="ProtNLM"/>
    </source>
</evidence>
<organism evidence="2 3">
    <name type="scientific">Coprinellus micaceus</name>
    <name type="common">Glistening ink-cap mushroom</name>
    <name type="synonym">Coprinus micaceus</name>
    <dbReference type="NCBI Taxonomy" id="71717"/>
    <lineage>
        <taxon>Eukaryota</taxon>
        <taxon>Fungi</taxon>
        <taxon>Dikarya</taxon>
        <taxon>Basidiomycota</taxon>
        <taxon>Agaricomycotina</taxon>
        <taxon>Agaricomycetes</taxon>
        <taxon>Agaricomycetidae</taxon>
        <taxon>Agaricales</taxon>
        <taxon>Agaricineae</taxon>
        <taxon>Psathyrellaceae</taxon>
        <taxon>Coprinellus</taxon>
    </lineage>
</organism>
<accession>A0A4Y7SJJ5</accession>
<dbReference type="Proteomes" id="UP000298030">
    <property type="component" value="Unassembled WGS sequence"/>
</dbReference>
<evidence type="ECO:0000313" key="3">
    <source>
        <dbReference type="Proteomes" id="UP000298030"/>
    </source>
</evidence>
<feature type="region of interest" description="Disordered" evidence="1">
    <location>
        <begin position="17"/>
        <end position="39"/>
    </location>
</feature>
<dbReference type="EMBL" id="QPFP01000099">
    <property type="protein sequence ID" value="TEB21932.1"/>
    <property type="molecule type" value="Genomic_DNA"/>
</dbReference>
<keyword evidence="3" id="KW-1185">Reference proteome</keyword>
<dbReference type="SUPFAM" id="SSF52047">
    <property type="entry name" value="RNI-like"/>
    <property type="match status" value="1"/>
</dbReference>
<evidence type="ECO:0000313" key="2">
    <source>
        <dbReference type="EMBL" id="TEB21932.1"/>
    </source>
</evidence>
<reference evidence="2 3" key="1">
    <citation type="journal article" date="2019" name="Nat. Ecol. Evol.">
        <title>Megaphylogeny resolves global patterns of mushroom evolution.</title>
        <authorList>
            <person name="Varga T."/>
            <person name="Krizsan K."/>
            <person name="Foldi C."/>
            <person name="Dima B."/>
            <person name="Sanchez-Garcia M."/>
            <person name="Sanchez-Ramirez S."/>
            <person name="Szollosi G.J."/>
            <person name="Szarkandi J.G."/>
            <person name="Papp V."/>
            <person name="Albert L."/>
            <person name="Andreopoulos W."/>
            <person name="Angelini C."/>
            <person name="Antonin V."/>
            <person name="Barry K.W."/>
            <person name="Bougher N.L."/>
            <person name="Buchanan P."/>
            <person name="Buyck B."/>
            <person name="Bense V."/>
            <person name="Catcheside P."/>
            <person name="Chovatia M."/>
            <person name="Cooper J."/>
            <person name="Damon W."/>
            <person name="Desjardin D."/>
            <person name="Finy P."/>
            <person name="Geml J."/>
            <person name="Haridas S."/>
            <person name="Hughes K."/>
            <person name="Justo A."/>
            <person name="Karasinski D."/>
            <person name="Kautmanova I."/>
            <person name="Kiss B."/>
            <person name="Kocsube S."/>
            <person name="Kotiranta H."/>
            <person name="LaButti K.M."/>
            <person name="Lechner B.E."/>
            <person name="Liimatainen K."/>
            <person name="Lipzen A."/>
            <person name="Lukacs Z."/>
            <person name="Mihaltcheva S."/>
            <person name="Morgado L.N."/>
            <person name="Niskanen T."/>
            <person name="Noordeloos M.E."/>
            <person name="Ohm R.A."/>
            <person name="Ortiz-Santana B."/>
            <person name="Ovrebo C."/>
            <person name="Racz N."/>
            <person name="Riley R."/>
            <person name="Savchenko A."/>
            <person name="Shiryaev A."/>
            <person name="Soop K."/>
            <person name="Spirin V."/>
            <person name="Szebenyi C."/>
            <person name="Tomsovsky M."/>
            <person name="Tulloss R.E."/>
            <person name="Uehling J."/>
            <person name="Grigoriev I.V."/>
            <person name="Vagvolgyi C."/>
            <person name="Papp T."/>
            <person name="Martin F.M."/>
            <person name="Miettinen O."/>
            <person name="Hibbett D.S."/>
            <person name="Nagy L.G."/>
        </authorList>
    </citation>
    <scope>NUCLEOTIDE SEQUENCE [LARGE SCALE GENOMIC DNA]</scope>
    <source>
        <strain evidence="2 3">FP101781</strain>
    </source>
</reference>
<dbReference type="AlphaFoldDB" id="A0A4Y7SJJ5"/>
<sequence length="607" mass="68528">MHFSSFSAKVLRFRSKSQRFSKAPAELPRPPTPHDEPRSHAATLPYEILQIIFAMAMEVSSSDIDLSEKNRLHAYILAFSQVCGQWRYATQGHSILWVHSIDFRRHPPLAIAHYLHLSRPRLIDVGHRSAPLRISGTVGLTALTLLKVDCHRVRQWNIDLAPDFQYMDLRYLFCSAENDATSYPVHTLRQTGDIRLPGGCWRRLASSLQKLSLCDTNFMLIPSMGFTNLTELSIISTRASAVKYRATEVVALLRKMHRLHFLCLKNAILVVAGDDAISLSQPLASVNLPNLRLISVSESNWDAAYLLLLLLPILQRSSYCGLDLTLPSVAFHETIATPVHEMTAALRRVRRTIRDAWLSRTMTAPRIEMAFQSRSCEGYRFTMGTIANPKGILDWNGFAGTIGVEQYLDSYFKPSSLRPFEVLHPPLSVTVDNPNPPGLLKTACFLNGDALSTARSVRITIATSRLWPRHTEAVESLIPTALHPLRQVTTMTLDEEASIIVLNTLQDKTYLASGQGPWPVPYLPKLKFIAIESTRPRVGEMGYFGEETRAQTLLIVQEYVEWRRRIGYPVEILWAGSTSFFEDREERCARKSKRSGMISMSGAERRE</sequence>
<comment type="caution">
    <text evidence="2">The sequence shown here is derived from an EMBL/GenBank/DDBJ whole genome shotgun (WGS) entry which is preliminary data.</text>
</comment>
<dbReference type="STRING" id="71717.A0A4Y7SJJ5"/>
<protein>
    <recommendedName>
        <fullName evidence="4">F-box domain-containing protein</fullName>
    </recommendedName>
</protein>
<name>A0A4Y7SJJ5_COPMI</name>
<evidence type="ECO:0000256" key="1">
    <source>
        <dbReference type="SAM" id="MobiDB-lite"/>
    </source>
</evidence>
<dbReference type="OrthoDB" id="2874222at2759"/>
<proteinExistence type="predicted"/>
<gene>
    <name evidence="2" type="ORF">FA13DRAFT_1741325</name>
</gene>